<dbReference type="HOGENOM" id="CLU_927646_0_0_1"/>
<dbReference type="OMA" id="ECSLASC"/>
<dbReference type="RefSeq" id="XP_008080552.1">
    <property type="nucleotide sequence ID" value="XM_008082361.1"/>
</dbReference>
<gene>
    <name evidence="3" type="ORF">GLAREA_07674</name>
</gene>
<keyword evidence="2" id="KW-0732">Signal</keyword>
<evidence type="ECO:0000313" key="3">
    <source>
        <dbReference type="EMBL" id="EPE32540.1"/>
    </source>
</evidence>
<dbReference type="KEGG" id="glz:GLAREA_07674"/>
<dbReference type="GeneID" id="19466726"/>
<keyword evidence="4" id="KW-1185">Reference proteome</keyword>
<organism evidence="3 4">
    <name type="scientific">Glarea lozoyensis (strain ATCC 20868 / MF5171)</name>
    <dbReference type="NCBI Taxonomy" id="1116229"/>
    <lineage>
        <taxon>Eukaryota</taxon>
        <taxon>Fungi</taxon>
        <taxon>Dikarya</taxon>
        <taxon>Ascomycota</taxon>
        <taxon>Pezizomycotina</taxon>
        <taxon>Leotiomycetes</taxon>
        <taxon>Helotiales</taxon>
        <taxon>Helotiaceae</taxon>
        <taxon>Glarea</taxon>
    </lineage>
</organism>
<name>S3D401_GLAL2</name>
<accession>S3D401</accession>
<dbReference type="Proteomes" id="UP000016922">
    <property type="component" value="Unassembled WGS sequence"/>
</dbReference>
<feature type="chain" id="PRO_5004508091" evidence="2">
    <location>
        <begin position="17"/>
        <end position="300"/>
    </location>
</feature>
<reference evidence="3 4" key="1">
    <citation type="journal article" date="2013" name="BMC Genomics">
        <title>Genomics-driven discovery of the pneumocandin biosynthetic gene cluster in the fungus Glarea lozoyensis.</title>
        <authorList>
            <person name="Chen L."/>
            <person name="Yue Q."/>
            <person name="Zhang X."/>
            <person name="Xiang M."/>
            <person name="Wang C."/>
            <person name="Li S."/>
            <person name="Che Y."/>
            <person name="Ortiz-Lopez F.J."/>
            <person name="Bills G.F."/>
            <person name="Liu X."/>
            <person name="An Z."/>
        </authorList>
    </citation>
    <scope>NUCLEOTIDE SEQUENCE [LARGE SCALE GENOMIC DNA]</scope>
    <source>
        <strain evidence="4">ATCC 20868 / MF5171</strain>
    </source>
</reference>
<feature type="region of interest" description="Disordered" evidence="1">
    <location>
        <begin position="169"/>
        <end position="205"/>
    </location>
</feature>
<evidence type="ECO:0000256" key="1">
    <source>
        <dbReference type="SAM" id="MobiDB-lite"/>
    </source>
</evidence>
<feature type="signal peptide" evidence="2">
    <location>
        <begin position="1"/>
        <end position="16"/>
    </location>
</feature>
<dbReference type="EMBL" id="KE145359">
    <property type="protein sequence ID" value="EPE32540.1"/>
    <property type="molecule type" value="Genomic_DNA"/>
</dbReference>
<proteinExistence type="predicted"/>
<evidence type="ECO:0000313" key="4">
    <source>
        <dbReference type="Proteomes" id="UP000016922"/>
    </source>
</evidence>
<protein>
    <submittedName>
        <fullName evidence="3">Uncharacterized protein</fullName>
    </submittedName>
</protein>
<dbReference type="AlphaFoldDB" id="S3D401"/>
<evidence type="ECO:0000256" key="2">
    <source>
        <dbReference type="SAM" id="SignalP"/>
    </source>
</evidence>
<dbReference type="OrthoDB" id="3543931at2759"/>
<sequence>MRALLPLSILPSLVLAVTPPSCPATAASYQEEKLFFLYRTFCHKLSAQSFASQLSFTGSATDPWVSLGFEPVAGGSCSEDVCAGDFGTLVDSCKKENHTVFGGGNVGTGCGSYNFTIYAQGFQPGQDGTEKPLSILDVNPTGSAISSIEAALTSSFGLTATKKVVSVTESSTSSSSSSSSTSSSSSVQSTTSTAESTSTSTAPTTTSLSSVVMVTGTVANETITTSGPFGNSTVVVLTTSGTFVGPVTSVLKTTGTPGVGGSTVTGAPASPSSTNVNSRGSVIGVAGWRLAMVGLFALLF</sequence>